<gene>
    <name evidence="1" type="ORF">Patl1_11491</name>
</gene>
<keyword evidence="2" id="KW-1185">Reference proteome</keyword>
<name>A0ACC1A5C8_9ROSI</name>
<dbReference type="Proteomes" id="UP001164250">
    <property type="component" value="Chromosome 12"/>
</dbReference>
<accession>A0ACC1A5C8</accession>
<evidence type="ECO:0000313" key="1">
    <source>
        <dbReference type="EMBL" id="KAJ0082715.1"/>
    </source>
</evidence>
<protein>
    <submittedName>
        <fullName evidence="1">Uncharacterized protein</fullName>
    </submittedName>
</protein>
<sequence>MGDIAKNWKELSGENDWEDLLDPLNINLRQYIIHYGERVQAVYDSFNQDKSSQAYGFPLYAPKDLFSSVGLENGNPFKYTITNYLYAMTDIDSSIDWIVKDQSSWIGYVAVATDEGKATLGRRDILISWRGTLLTGEWLKDVNWPLTSASNLLGDTHPDPQPHVHQGFHSLYTSSNPKSQYNNFSARDQVLSAVRKLVDKYKDEEISITITGHSLGSALATLNAADIVSGGYNKPTGSDKACMVTAFVFASPKVGDKGFKTVFNKLSNLHLLHIRNINDIVPKLPFIFYCKVGKQLKFYSTKSTYLKAENAKQIGDLHNLEIYLHGIAGTTSEGSDKFELIIKRDIALVNKGLDILKSEFGVPPKWWDPIVNKRMVQDNNGYWKLEYYVPECPSA</sequence>
<comment type="caution">
    <text evidence="1">The sequence shown here is derived from an EMBL/GenBank/DDBJ whole genome shotgun (WGS) entry which is preliminary data.</text>
</comment>
<organism evidence="1 2">
    <name type="scientific">Pistacia atlantica</name>
    <dbReference type="NCBI Taxonomy" id="434234"/>
    <lineage>
        <taxon>Eukaryota</taxon>
        <taxon>Viridiplantae</taxon>
        <taxon>Streptophyta</taxon>
        <taxon>Embryophyta</taxon>
        <taxon>Tracheophyta</taxon>
        <taxon>Spermatophyta</taxon>
        <taxon>Magnoliopsida</taxon>
        <taxon>eudicotyledons</taxon>
        <taxon>Gunneridae</taxon>
        <taxon>Pentapetalae</taxon>
        <taxon>rosids</taxon>
        <taxon>malvids</taxon>
        <taxon>Sapindales</taxon>
        <taxon>Anacardiaceae</taxon>
        <taxon>Pistacia</taxon>
    </lineage>
</organism>
<reference evidence="2" key="1">
    <citation type="journal article" date="2023" name="G3 (Bethesda)">
        <title>Genome assembly and association tests identify interacting loci associated with vigor, precocity, and sex in interspecific pistachio rootstocks.</title>
        <authorList>
            <person name="Palmer W."/>
            <person name="Jacygrad E."/>
            <person name="Sagayaradj S."/>
            <person name="Cavanaugh K."/>
            <person name="Han R."/>
            <person name="Bertier L."/>
            <person name="Beede B."/>
            <person name="Kafkas S."/>
            <person name="Golino D."/>
            <person name="Preece J."/>
            <person name="Michelmore R."/>
        </authorList>
    </citation>
    <scope>NUCLEOTIDE SEQUENCE [LARGE SCALE GENOMIC DNA]</scope>
</reference>
<evidence type="ECO:0000313" key="2">
    <source>
        <dbReference type="Proteomes" id="UP001164250"/>
    </source>
</evidence>
<dbReference type="EMBL" id="CM047908">
    <property type="protein sequence ID" value="KAJ0082715.1"/>
    <property type="molecule type" value="Genomic_DNA"/>
</dbReference>
<proteinExistence type="predicted"/>